<dbReference type="SMART" id="SM00116">
    <property type="entry name" value="CBS"/>
    <property type="match status" value="2"/>
</dbReference>
<evidence type="ECO:0000256" key="4">
    <source>
        <dbReference type="ARBA" id="ARBA00022692"/>
    </source>
</evidence>
<evidence type="ECO:0000256" key="7">
    <source>
        <dbReference type="ARBA" id="ARBA00023122"/>
    </source>
</evidence>
<accession>A0AAE3QMH2</accession>
<dbReference type="PANTHER" id="PTHR22777:SF32">
    <property type="entry name" value="UPF0053 INNER MEMBRANE PROTEIN YFJD"/>
    <property type="match status" value="1"/>
</dbReference>
<comment type="subcellular location">
    <subcellularLocation>
        <location evidence="1">Cell membrane</location>
        <topology evidence="1">Multi-pass membrane protein</topology>
    </subcellularLocation>
</comment>
<proteinExistence type="inferred from homology"/>
<keyword evidence="8 10" id="KW-0472">Membrane</keyword>
<dbReference type="GO" id="GO:0005886">
    <property type="term" value="C:plasma membrane"/>
    <property type="evidence" value="ECO:0007669"/>
    <property type="project" value="UniProtKB-SubCell"/>
</dbReference>
<keyword evidence="3" id="KW-1003">Cell membrane</keyword>
<dbReference type="InterPro" id="IPR044751">
    <property type="entry name" value="Ion_transp-like_CBS"/>
</dbReference>
<evidence type="ECO:0000256" key="5">
    <source>
        <dbReference type="ARBA" id="ARBA00022737"/>
    </source>
</evidence>
<organism evidence="12 13">
    <name type="scientific">Xanthocytophaga flava</name>
    <dbReference type="NCBI Taxonomy" id="3048013"/>
    <lineage>
        <taxon>Bacteria</taxon>
        <taxon>Pseudomonadati</taxon>
        <taxon>Bacteroidota</taxon>
        <taxon>Cytophagia</taxon>
        <taxon>Cytophagales</taxon>
        <taxon>Rhodocytophagaceae</taxon>
        <taxon>Xanthocytophaga</taxon>
    </lineage>
</organism>
<comment type="caution">
    <text evidence="12">The sequence shown here is derived from an EMBL/GenBank/DDBJ whole genome shotgun (WGS) entry which is preliminary data.</text>
</comment>
<dbReference type="EMBL" id="JASJOS010000003">
    <property type="protein sequence ID" value="MDJ1480140.1"/>
    <property type="molecule type" value="Genomic_DNA"/>
</dbReference>
<dbReference type="PANTHER" id="PTHR22777">
    <property type="entry name" value="HEMOLYSIN-RELATED"/>
    <property type="match status" value="1"/>
</dbReference>
<keyword evidence="6 10" id="KW-1133">Transmembrane helix</keyword>
<feature type="transmembrane region" description="Helical" evidence="10">
    <location>
        <begin position="175"/>
        <end position="192"/>
    </location>
</feature>
<dbReference type="SUPFAM" id="SSF56176">
    <property type="entry name" value="FAD-binding/transporter-associated domain-like"/>
    <property type="match status" value="1"/>
</dbReference>
<feature type="transmembrane region" description="Helical" evidence="10">
    <location>
        <begin position="35"/>
        <end position="60"/>
    </location>
</feature>
<evidence type="ECO:0000256" key="10">
    <source>
        <dbReference type="SAM" id="Phobius"/>
    </source>
</evidence>
<evidence type="ECO:0000313" key="12">
    <source>
        <dbReference type="EMBL" id="MDJ1480140.1"/>
    </source>
</evidence>
<dbReference type="GO" id="GO:0050660">
    <property type="term" value="F:flavin adenine dinucleotide binding"/>
    <property type="evidence" value="ECO:0007669"/>
    <property type="project" value="InterPro"/>
</dbReference>
<evidence type="ECO:0000256" key="9">
    <source>
        <dbReference type="PROSITE-ProRule" id="PRU00703"/>
    </source>
</evidence>
<dbReference type="NCBIfam" id="TIGR03520">
    <property type="entry name" value="GldE"/>
    <property type="match status" value="1"/>
</dbReference>
<evidence type="ECO:0000259" key="11">
    <source>
        <dbReference type="PROSITE" id="PS51371"/>
    </source>
</evidence>
<dbReference type="InterPro" id="IPR036318">
    <property type="entry name" value="FAD-bd_PCMH-like_sf"/>
</dbReference>
<evidence type="ECO:0000256" key="8">
    <source>
        <dbReference type="ARBA" id="ARBA00023136"/>
    </source>
</evidence>
<dbReference type="InterPro" id="IPR000644">
    <property type="entry name" value="CBS_dom"/>
</dbReference>
<dbReference type="Proteomes" id="UP001241110">
    <property type="component" value="Unassembled WGS sequence"/>
</dbReference>
<dbReference type="InterPro" id="IPR005170">
    <property type="entry name" value="Transptr-assoc_dom"/>
</dbReference>
<comment type="similarity">
    <text evidence="2">Belongs to the UPF0053 family.</text>
</comment>
<evidence type="ECO:0000313" key="13">
    <source>
        <dbReference type="Proteomes" id="UP001241110"/>
    </source>
</evidence>
<feature type="domain" description="CBS" evidence="11">
    <location>
        <begin position="312"/>
        <end position="369"/>
    </location>
</feature>
<evidence type="ECO:0000256" key="2">
    <source>
        <dbReference type="ARBA" id="ARBA00006337"/>
    </source>
</evidence>
<evidence type="ECO:0000256" key="1">
    <source>
        <dbReference type="ARBA" id="ARBA00004651"/>
    </source>
</evidence>
<dbReference type="Pfam" id="PF03471">
    <property type="entry name" value="CorC_HlyC"/>
    <property type="match status" value="1"/>
</dbReference>
<feature type="transmembrane region" description="Helical" evidence="10">
    <location>
        <begin position="133"/>
        <end position="154"/>
    </location>
</feature>
<evidence type="ECO:0000256" key="6">
    <source>
        <dbReference type="ARBA" id="ARBA00022989"/>
    </source>
</evidence>
<sequence length="463" mass="53530">MFRIHLTISIISTNVFFTSLENSTDTDDPLSYGVFAFNIAGTLSAFYISTFVLLILFLFLSSLFSNVETFFSSQTNTNQKNDLRSSLSLPPFLNHLFSKSKHLLAVLLLANYLLTIALSTLLIYVVWYTQGSYEIGIFTKIALIFLISFVVIFFEEVLPKIYKWNKSPLGKATSYIILIAYCLLFPFVWLLLKITHYIEISLHKKGYKISADELTHVLETDTSSTTENEKQFLQGIVNFSTITSKQIMRPRLDITAFPMDLDFHELMDKINKSGYSRVPIYNDTIDEVAGILYIKDLLPYLDKDEHFDWKHFLRTPYFITENKRIDDLLYDFQIRRVHIAIVVDEYGGTSGLITMEDIIEEILGDIQDEFDEEEKSFTQIDTNTYVFESKTLLNDFFKILEIDSEIFDEVRGDSESLGGLLLELFTRLPLAGEKIRYKDWIFSVLSADTKRIKRIKVTIEPES</sequence>
<dbReference type="FunFam" id="3.10.580.10:FF:000002">
    <property type="entry name" value="Magnesium/cobalt efflux protein CorC"/>
    <property type="match status" value="1"/>
</dbReference>
<name>A0AAE3QMH2_9BACT</name>
<dbReference type="Gene3D" id="3.10.580.10">
    <property type="entry name" value="CBS-domain"/>
    <property type="match status" value="1"/>
</dbReference>
<dbReference type="SMART" id="SM01091">
    <property type="entry name" value="CorC_HlyC"/>
    <property type="match status" value="1"/>
</dbReference>
<dbReference type="AlphaFoldDB" id="A0AAE3QMH2"/>
<dbReference type="InterPro" id="IPR002550">
    <property type="entry name" value="CNNM"/>
</dbReference>
<dbReference type="InterPro" id="IPR016169">
    <property type="entry name" value="FAD-bd_PCMH_sub2"/>
</dbReference>
<dbReference type="CDD" id="cd04590">
    <property type="entry name" value="CBS_pair_CorC_HlyC_assoc"/>
    <property type="match status" value="1"/>
</dbReference>
<dbReference type="PROSITE" id="PS51371">
    <property type="entry name" value="CBS"/>
    <property type="match status" value="2"/>
</dbReference>
<reference evidence="12" key="1">
    <citation type="submission" date="2023-05" db="EMBL/GenBank/DDBJ databases">
        <authorList>
            <person name="Zhang X."/>
        </authorList>
    </citation>
    <scope>NUCLEOTIDE SEQUENCE</scope>
    <source>
        <strain evidence="12">YF14B1</strain>
    </source>
</reference>
<dbReference type="Pfam" id="PF00571">
    <property type="entry name" value="CBS"/>
    <property type="match status" value="2"/>
</dbReference>
<dbReference type="RefSeq" id="WP_313976715.1">
    <property type="nucleotide sequence ID" value="NZ_JASJOS010000003.1"/>
</dbReference>
<dbReference type="InterPro" id="IPR046342">
    <property type="entry name" value="CBS_dom_sf"/>
</dbReference>
<keyword evidence="7 9" id="KW-0129">CBS domain</keyword>
<keyword evidence="5" id="KW-0677">Repeat</keyword>
<dbReference type="SUPFAM" id="SSF54631">
    <property type="entry name" value="CBS-domain pair"/>
    <property type="match status" value="1"/>
</dbReference>
<protein>
    <submittedName>
        <fullName evidence="12">Gliding motility-associated protein GldE</fullName>
    </submittedName>
</protein>
<feature type="transmembrane region" description="Helical" evidence="10">
    <location>
        <begin position="103"/>
        <end position="127"/>
    </location>
</feature>
<dbReference type="Gene3D" id="3.30.465.10">
    <property type="match status" value="1"/>
</dbReference>
<keyword evidence="4 10" id="KW-0812">Transmembrane</keyword>
<evidence type="ECO:0000256" key="3">
    <source>
        <dbReference type="ARBA" id="ARBA00022475"/>
    </source>
</evidence>
<dbReference type="InterPro" id="IPR019862">
    <property type="entry name" value="Motility-assoc_prot_GldE"/>
</dbReference>
<dbReference type="Pfam" id="PF01595">
    <property type="entry name" value="CNNM"/>
    <property type="match status" value="1"/>
</dbReference>
<gene>
    <name evidence="12" type="primary">gldE</name>
    <name evidence="12" type="ORF">QNI16_06570</name>
</gene>
<feature type="domain" description="CBS" evidence="11">
    <location>
        <begin position="248"/>
        <end position="309"/>
    </location>
</feature>